<accession>A0A917KTR1</accession>
<evidence type="ECO:0000256" key="1">
    <source>
        <dbReference type="SAM" id="MobiDB-lite"/>
    </source>
</evidence>
<organism evidence="2 3">
    <name type="scientific">Streptomyces brasiliensis</name>
    <dbReference type="NCBI Taxonomy" id="1954"/>
    <lineage>
        <taxon>Bacteria</taxon>
        <taxon>Bacillati</taxon>
        <taxon>Actinomycetota</taxon>
        <taxon>Actinomycetes</taxon>
        <taxon>Kitasatosporales</taxon>
        <taxon>Streptomycetaceae</taxon>
        <taxon>Streptomyces</taxon>
    </lineage>
</organism>
<reference evidence="2" key="1">
    <citation type="journal article" date="2014" name="Int. J. Syst. Evol. Microbiol.">
        <title>Complete genome sequence of Corynebacterium casei LMG S-19264T (=DSM 44701T), isolated from a smear-ripened cheese.</title>
        <authorList>
            <consortium name="US DOE Joint Genome Institute (JGI-PGF)"/>
            <person name="Walter F."/>
            <person name="Albersmeier A."/>
            <person name="Kalinowski J."/>
            <person name="Ruckert C."/>
        </authorList>
    </citation>
    <scope>NUCLEOTIDE SEQUENCE</scope>
    <source>
        <strain evidence="2">JCM 3086</strain>
    </source>
</reference>
<evidence type="ECO:0000313" key="3">
    <source>
        <dbReference type="Proteomes" id="UP000657574"/>
    </source>
</evidence>
<dbReference type="EMBL" id="BMQA01000013">
    <property type="protein sequence ID" value="GGJ27446.1"/>
    <property type="molecule type" value="Genomic_DNA"/>
</dbReference>
<feature type="compositionally biased region" description="Basic and acidic residues" evidence="1">
    <location>
        <begin position="78"/>
        <end position="92"/>
    </location>
</feature>
<keyword evidence="3" id="KW-1185">Reference proteome</keyword>
<comment type="caution">
    <text evidence="2">The sequence shown here is derived from an EMBL/GenBank/DDBJ whole genome shotgun (WGS) entry which is preliminary data.</text>
</comment>
<protein>
    <recommendedName>
        <fullName evidence="4">Phytanoyl-CoA dioxygenase</fullName>
    </recommendedName>
</protein>
<proteinExistence type="predicted"/>
<feature type="region of interest" description="Disordered" evidence="1">
    <location>
        <begin position="78"/>
        <end position="99"/>
    </location>
</feature>
<evidence type="ECO:0008006" key="4">
    <source>
        <dbReference type="Google" id="ProtNLM"/>
    </source>
</evidence>
<evidence type="ECO:0000313" key="2">
    <source>
        <dbReference type="EMBL" id="GGJ27446.1"/>
    </source>
</evidence>
<name>A0A917KTR1_9ACTN</name>
<gene>
    <name evidence="2" type="ORF">GCM10010121_043370</name>
</gene>
<dbReference type="Proteomes" id="UP000657574">
    <property type="component" value="Unassembled WGS sequence"/>
</dbReference>
<dbReference type="AlphaFoldDB" id="A0A917KTR1"/>
<reference evidence="2" key="2">
    <citation type="submission" date="2020-09" db="EMBL/GenBank/DDBJ databases">
        <authorList>
            <person name="Sun Q."/>
            <person name="Ohkuma M."/>
        </authorList>
    </citation>
    <scope>NUCLEOTIDE SEQUENCE</scope>
    <source>
        <strain evidence="2">JCM 3086</strain>
    </source>
</reference>
<sequence length="99" mass="10960">MPTHAPYLCRAPSERPYFSADGETYLAQTPLPHIGKSRPLRVLSEEEFAFWQTYGYVVVRGAVSPGEAKGLLEFDGHRGRLGHDAADPDLRRPLAQPLG</sequence>